<keyword evidence="3" id="KW-0614">Plasmid</keyword>
<proteinExistence type="inferred from homology"/>
<evidence type="ECO:0000313" key="3">
    <source>
        <dbReference type="EMBL" id="USG68549.1"/>
    </source>
</evidence>
<dbReference type="RefSeq" id="WP_251876506.1">
    <property type="nucleotide sequence ID" value="NZ_CP098756.1"/>
</dbReference>
<evidence type="ECO:0000313" key="4">
    <source>
        <dbReference type="Proteomes" id="UP001056500"/>
    </source>
</evidence>
<keyword evidence="4" id="KW-1185">Reference proteome</keyword>
<sequence>MSILQHGQAQSNMGEILNLSSKTGRKQPWRRHKFFSSQVAESYFRLANNTHFDTAKYQWHADEDGEVYDIVKLRTPYDRKAENILSCASWLKVGVCANGHKQLTGASFCRSRLCPMCAWRRSFLIAHQIKRVGHEVAQQQKVRWLFLTLTVRNMPFEELHAGITQLMEAFRKLSRYTRFKNAVLGWYRSLEVTRNLDKHSEWYGTFHPHLHVLLCVPTTYFKSAKTYIDQAEWTKMWQKALKVTYTPLVHIQVVKPKRNKKVEADLLADYGLDIGEVGDSRELTGAAIAETAKYSVKPGELVVFSDGCYCSGKCTCGNEQKPYMEHKIDEEETDFSVFAFDLVLSRRRLKAYGGLLKEVWNRLQQEEKMVDPEADDADLVGVTEDEKCTCSTCQSALLETLYRWQPGVNHYIST</sequence>
<dbReference type="EMBL" id="CP098756">
    <property type="protein sequence ID" value="USG68549.1"/>
    <property type="molecule type" value="Genomic_DNA"/>
</dbReference>
<name>A0ABY4WPG5_9BACL</name>
<comment type="similarity">
    <text evidence="1">Belongs to the Gram-positive plasmids replication protein type 1 family.</text>
</comment>
<evidence type="ECO:0000256" key="1">
    <source>
        <dbReference type="ARBA" id="ARBA00008909"/>
    </source>
</evidence>
<evidence type="ECO:0000256" key="2">
    <source>
        <dbReference type="ARBA" id="ARBA00022705"/>
    </source>
</evidence>
<keyword evidence="2" id="KW-0235">DNA replication</keyword>
<reference evidence="3" key="1">
    <citation type="submission" date="2022-06" db="EMBL/GenBank/DDBJ databases">
        <title>Genome sequencing of Brevibacillus sp. BB3-R1.</title>
        <authorList>
            <person name="Heo J."/>
            <person name="Lee D."/>
            <person name="Won M."/>
            <person name="Han B.-H."/>
            <person name="Hong S.-B."/>
            <person name="Kwon S.-W."/>
        </authorList>
    </citation>
    <scope>NUCLEOTIDE SEQUENCE</scope>
    <source>
        <strain evidence="3">BB3-R1</strain>
        <plasmid evidence="3">unnamed</plasmid>
    </source>
</reference>
<accession>A0ABY4WPG5</accession>
<protein>
    <submittedName>
        <fullName evidence="3">Protein rep</fullName>
    </submittedName>
</protein>
<dbReference type="Pfam" id="PF01446">
    <property type="entry name" value="Rep_1"/>
    <property type="match status" value="1"/>
</dbReference>
<geneLocation type="plasmid" evidence="3 4">
    <name>unnamed</name>
</geneLocation>
<dbReference type="InterPro" id="IPR000989">
    <property type="entry name" value="Rep"/>
</dbReference>
<gene>
    <name evidence="3" type="ORF">NDK47_27580</name>
</gene>
<dbReference type="Proteomes" id="UP001056500">
    <property type="component" value="Plasmid unnamed"/>
</dbReference>
<organism evidence="3 4">
    <name type="scientific">Brevibacillus ruminantium</name>
    <dbReference type="NCBI Taxonomy" id="2950604"/>
    <lineage>
        <taxon>Bacteria</taxon>
        <taxon>Bacillati</taxon>
        <taxon>Bacillota</taxon>
        <taxon>Bacilli</taxon>
        <taxon>Bacillales</taxon>
        <taxon>Paenibacillaceae</taxon>
        <taxon>Brevibacillus</taxon>
    </lineage>
</organism>